<protein>
    <submittedName>
        <fullName evidence="2">DinB family protein</fullName>
    </submittedName>
</protein>
<proteinExistence type="predicted"/>
<evidence type="ECO:0000313" key="3">
    <source>
        <dbReference type="Proteomes" id="UP000322524"/>
    </source>
</evidence>
<sequence>MNEKMIFDQMEFARNIVLKHAEDVTEKNADMVPDGFSNSLRWQLGHIYAAVEGIAFHYSNETMNLPEGYGELFKSGTRPSEWKVTPPALDEILTLLSEQVGRVKETFAGRLDEKISQPVPIGPLKLETIGQLLSFAAFHESEHIGVIKSLKNAVKEK</sequence>
<name>A0A5D4SZV7_9BACI</name>
<evidence type="ECO:0000313" key="2">
    <source>
        <dbReference type="EMBL" id="TYS67762.1"/>
    </source>
</evidence>
<dbReference type="Pfam" id="PF12867">
    <property type="entry name" value="DinB_2"/>
    <property type="match status" value="1"/>
</dbReference>
<dbReference type="InterPro" id="IPR024775">
    <property type="entry name" value="DinB-like"/>
</dbReference>
<reference evidence="2 3" key="1">
    <citation type="submission" date="2019-08" db="EMBL/GenBank/DDBJ databases">
        <title>Bacillus genomes from the desert of Cuatro Cienegas, Coahuila.</title>
        <authorList>
            <person name="Olmedo-Alvarez G."/>
        </authorList>
    </citation>
    <scope>NUCLEOTIDE SEQUENCE [LARGE SCALE GENOMIC DNA]</scope>
    <source>
        <strain evidence="2 3">CH28_1T</strain>
    </source>
</reference>
<dbReference type="RefSeq" id="WP_148988871.1">
    <property type="nucleotide sequence ID" value="NZ_VTEV01000005.1"/>
</dbReference>
<gene>
    <name evidence="2" type="ORF">FZC76_14465</name>
</gene>
<dbReference type="OrthoDB" id="4295522at2"/>
<dbReference type="AlphaFoldDB" id="A0A5D4SZV7"/>
<dbReference type="Proteomes" id="UP000322524">
    <property type="component" value="Unassembled WGS sequence"/>
</dbReference>
<dbReference type="Gene3D" id="1.20.120.450">
    <property type="entry name" value="dinb family like domain"/>
    <property type="match status" value="1"/>
</dbReference>
<dbReference type="SUPFAM" id="SSF109854">
    <property type="entry name" value="DinB/YfiT-like putative metalloenzymes"/>
    <property type="match status" value="1"/>
</dbReference>
<accession>A0A5D4SZV7</accession>
<comment type="caution">
    <text evidence="2">The sequence shown here is derived from an EMBL/GenBank/DDBJ whole genome shotgun (WGS) entry which is preliminary data.</text>
</comment>
<evidence type="ECO:0000259" key="1">
    <source>
        <dbReference type="Pfam" id="PF12867"/>
    </source>
</evidence>
<dbReference type="EMBL" id="VTEV01000005">
    <property type="protein sequence ID" value="TYS67762.1"/>
    <property type="molecule type" value="Genomic_DNA"/>
</dbReference>
<feature type="domain" description="DinB-like" evidence="1">
    <location>
        <begin position="9"/>
        <end position="147"/>
    </location>
</feature>
<organism evidence="2 3">
    <name type="scientific">Sutcliffiella horikoshii</name>
    <dbReference type="NCBI Taxonomy" id="79883"/>
    <lineage>
        <taxon>Bacteria</taxon>
        <taxon>Bacillati</taxon>
        <taxon>Bacillota</taxon>
        <taxon>Bacilli</taxon>
        <taxon>Bacillales</taxon>
        <taxon>Bacillaceae</taxon>
        <taxon>Sutcliffiella</taxon>
    </lineage>
</organism>
<dbReference type="InterPro" id="IPR034660">
    <property type="entry name" value="DinB/YfiT-like"/>
</dbReference>